<protein>
    <submittedName>
        <fullName evidence="4">Zinc-ribbon domain-containing protein</fullName>
    </submittedName>
</protein>
<feature type="domain" description="Zinc finger/thioredoxin putative" evidence="3">
    <location>
        <begin position="1"/>
        <end position="36"/>
    </location>
</feature>
<organism evidence="4 5">
    <name type="scientific">Cypionkella sinensis</name>
    <dbReference type="NCBI Taxonomy" id="1756043"/>
    <lineage>
        <taxon>Bacteria</taxon>
        <taxon>Pseudomonadati</taxon>
        <taxon>Pseudomonadota</taxon>
        <taxon>Alphaproteobacteria</taxon>
        <taxon>Rhodobacterales</taxon>
        <taxon>Paracoccaceae</taxon>
        <taxon>Cypionkella</taxon>
    </lineage>
</organism>
<evidence type="ECO:0000259" key="3">
    <source>
        <dbReference type="Pfam" id="PF13717"/>
    </source>
</evidence>
<keyword evidence="2" id="KW-0472">Membrane</keyword>
<comment type="caution">
    <text evidence="4">The sequence shown here is derived from an EMBL/GenBank/DDBJ whole genome shotgun (WGS) entry which is preliminary data.</text>
</comment>
<evidence type="ECO:0000256" key="2">
    <source>
        <dbReference type="SAM" id="Phobius"/>
    </source>
</evidence>
<keyword evidence="5" id="KW-1185">Reference proteome</keyword>
<keyword evidence="2" id="KW-0812">Transmembrane</keyword>
<evidence type="ECO:0000256" key="1">
    <source>
        <dbReference type="SAM" id="MobiDB-lite"/>
    </source>
</evidence>
<evidence type="ECO:0000313" key="5">
    <source>
        <dbReference type="Proteomes" id="UP001595547"/>
    </source>
</evidence>
<proteinExistence type="predicted"/>
<accession>A0ABV7IYB0</accession>
<dbReference type="RefSeq" id="WP_380072907.1">
    <property type="nucleotide sequence ID" value="NZ_JBHRTO010000001.1"/>
</dbReference>
<keyword evidence="2" id="KW-1133">Transmembrane helix</keyword>
<name>A0ABV7IYB0_9RHOB</name>
<feature type="region of interest" description="Disordered" evidence="1">
    <location>
        <begin position="72"/>
        <end position="101"/>
    </location>
</feature>
<feature type="transmembrane region" description="Helical" evidence="2">
    <location>
        <begin position="213"/>
        <end position="231"/>
    </location>
</feature>
<evidence type="ECO:0000313" key="4">
    <source>
        <dbReference type="EMBL" id="MFC3181300.1"/>
    </source>
</evidence>
<dbReference type="InterPro" id="IPR011723">
    <property type="entry name" value="Znf/thioredoxin_put"/>
</dbReference>
<dbReference type="NCBIfam" id="TIGR02098">
    <property type="entry name" value="MJ0042_CXXC"/>
    <property type="match status" value="1"/>
</dbReference>
<dbReference type="EMBL" id="JBHRTO010000001">
    <property type="protein sequence ID" value="MFC3181300.1"/>
    <property type="molecule type" value="Genomic_DNA"/>
</dbReference>
<sequence>MRLVCPNCDAEYEVDAAAIPDGGRDVQCSNCGHAWFQLSPDVEAELAAEEALFDAPPPIAAVAAVPASVVADPAPHDMADDADESDPPPHPELEPAPEPALRSIDESVLAVLREEAAREVEARKIEAPVVETQPELGLEQPAAGVGAVARRLARLKGEPEVVAKPQTRREMLPEIEEINSTLRASSEKRSGPSAAIAESMDDTGARKSGFRSGFVLMLVVAVALLAAYVMAPKLQQQFPAAAGVLQAYVAAVDAGRVWLDGALKSAIGFLKGLAGSKA</sequence>
<dbReference type="Pfam" id="PF13717">
    <property type="entry name" value="Zn_ribbon_4"/>
    <property type="match status" value="1"/>
</dbReference>
<reference evidence="5" key="1">
    <citation type="journal article" date="2019" name="Int. J. Syst. Evol. Microbiol.">
        <title>The Global Catalogue of Microorganisms (GCM) 10K type strain sequencing project: providing services to taxonomists for standard genome sequencing and annotation.</title>
        <authorList>
            <consortium name="The Broad Institute Genomics Platform"/>
            <consortium name="The Broad Institute Genome Sequencing Center for Infectious Disease"/>
            <person name="Wu L."/>
            <person name="Ma J."/>
        </authorList>
    </citation>
    <scope>NUCLEOTIDE SEQUENCE [LARGE SCALE GENOMIC DNA]</scope>
    <source>
        <strain evidence="5">KCTC 52039</strain>
    </source>
</reference>
<gene>
    <name evidence="4" type="ORF">ACFOGH_09905</name>
</gene>
<dbReference type="Proteomes" id="UP001595547">
    <property type="component" value="Unassembled WGS sequence"/>
</dbReference>